<evidence type="ECO:0000256" key="4">
    <source>
        <dbReference type="ARBA" id="ARBA00022554"/>
    </source>
</evidence>
<feature type="chain" id="PRO_5041329792" description="Strictosidine synthase conserved region domain-containing protein" evidence="6">
    <location>
        <begin position="31"/>
        <end position="345"/>
    </location>
</feature>
<dbReference type="Gene3D" id="2.120.10.30">
    <property type="entry name" value="TolB, C-terminal domain"/>
    <property type="match status" value="1"/>
</dbReference>
<evidence type="ECO:0000256" key="5">
    <source>
        <dbReference type="ARBA" id="ARBA00023180"/>
    </source>
</evidence>
<gene>
    <name evidence="8" type="ORF">KI387_033054</name>
</gene>
<keyword evidence="3" id="KW-0597">Phosphoprotein</keyword>
<keyword evidence="6" id="KW-0732">Signal</keyword>
<protein>
    <recommendedName>
        <fullName evidence="7">Strictosidine synthase conserved region domain-containing protein</fullName>
    </recommendedName>
</protein>
<comment type="subcellular location">
    <subcellularLocation>
        <location evidence="1">Vacuole</location>
    </subcellularLocation>
</comment>
<comment type="similarity">
    <text evidence="2">Belongs to the strictosidine synthase family.</text>
</comment>
<dbReference type="PANTHER" id="PTHR10426:SF88">
    <property type="entry name" value="ADIPOCYTE PLASMA MEMBRANE-ASSOCIATED PROTEIN HEMOMUCIN-RELATED"/>
    <property type="match status" value="1"/>
</dbReference>
<dbReference type="Pfam" id="PF03088">
    <property type="entry name" value="Str_synth"/>
    <property type="match status" value="1"/>
</dbReference>
<dbReference type="Proteomes" id="UP000824469">
    <property type="component" value="Unassembled WGS sequence"/>
</dbReference>
<organism evidence="8 9">
    <name type="scientific">Taxus chinensis</name>
    <name type="common">Chinese yew</name>
    <name type="synonym">Taxus wallichiana var. chinensis</name>
    <dbReference type="NCBI Taxonomy" id="29808"/>
    <lineage>
        <taxon>Eukaryota</taxon>
        <taxon>Viridiplantae</taxon>
        <taxon>Streptophyta</taxon>
        <taxon>Embryophyta</taxon>
        <taxon>Tracheophyta</taxon>
        <taxon>Spermatophyta</taxon>
        <taxon>Pinopsida</taxon>
        <taxon>Pinidae</taxon>
        <taxon>Conifers II</taxon>
        <taxon>Cupressales</taxon>
        <taxon>Taxaceae</taxon>
        <taxon>Taxus</taxon>
    </lineage>
</organism>
<evidence type="ECO:0000256" key="6">
    <source>
        <dbReference type="SAM" id="SignalP"/>
    </source>
</evidence>
<keyword evidence="9" id="KW-1185">Reference proteome</keyword>
<dbReference type="PANTHER" id="PTHR10426">
    <property type="entry name" value="STRICTOSIDINE SYNTHASE-RELATED"/>
    <property type="match status" value="1"/>
</dbReference>
<dbReference type="GO" id="GO:0012505">
    <property type="term" value="C:endomembrane system"/>
    <property type="evidence" value="ECO:0007669"/>
    <property type="project" value="TreeGrafter"/>
</dbReference>
<reference evidence="8 9" key="1">
    <citation type="journal article" date="2021" name="Nat. Plants">
        <title>The Taxus genome provides insights into paclitaxel biosynthesis.</title>
        <authorList>
            <person name="Xiong X."/>
            <person name="Gou J."/>
            <person name="Liao Q."/>
            <person name="Li Y."/>
            <person name="Zhou Q."/>
            <person name="Bi G."/>
            <person name="Li C."/>
            <person name="Du R."/>
            <person name="Wang X."/>
            <person name="Sun T."/>
            <person name="Guo L."/>
            <person name="Liang H."/>
            <person name="Lu P."/>
            <person name="Wu Y."/>
            <person name="Zhang Z."/>
            <person name="Ro D.K."/>
            <person name="Shang Y."/>
            <person name="Huang S."/>
            <person name="Yan J."/>
        </authorList>
    </citation>
    <scope>NUCLEOTIDE SEQUENCE [LARGE SCALE GENOMIC DNA]</scope>
    <source>
        <strain evidence="8">Ta-2019</strain>
    </source>
</reference>
<dbReference type="OMA" id="ISTHITM"/>
<feature type="signal peptide" evidence="6">
    <location>
        <begin position="1"/>
        <end position="30"/>
    </location>
</feature>
<proteinExistence type="inferred from homology"/>
<feature type="non-terminal residue" evidence="8">
    <location>
        <position position="1"/>
    </location>
</feature>
<accession>A0AA38C318</accession>
<keyword evidence="5" id="KW-0325">Glycoprotein</keyword>
<dbReference type="GO" id="GO:0016787">
    <property type="term" value="F:hydrolase activity"/>
    <property type="evidence" value="ECO:0007669"/>
    <property type="project" value="TreeGrafter"/>
</dbReference>
<dbReference type="InterPro" id="IPR011042">
    <property type="entry name" value="6-blade_b-propeller_TolB-like"/>
</dbReference>
<evidence type="ECO:0000256" key="1">
    <source>
        <dbReference type="ARBA" id="ARBA00004116"/>
    </source>
</evidence>
<evidence type="ECO:0000313" key="9">
    <source>
        <dbReference type="Proteomes" id="UP000824469"/>
    </source>
</evidence>
<evidence type="ECO:0000256" key="3">
    <source>
        <dbReference type="ARBA" id="ARBA00022553"/>
    </source>
</evidence>
<evidence type="ECO:0000313" key="8">
    <source>
        <dbReference type="EMBL" id="KAH9288937.1"/>
    </source>
</evidence>
<name>A0AA38C318_TAXCH</name>
<dbReference type="AlphaFoldDB" id="A0AA38C318"/>
<evidence type="ECO:0000259" key="7">
    <source>
        <dbReference type="Pfam" id="PF03088"/>
    </source>
</evidence>
<evidence type="ECO:0000256" key="2">
    <source>
        <dbReference type="ARBA" id="ARBA00009191"/>
    </source>
</evidence>
<dbReference type="EMBL" id="JAHRHJ020003813">
    <property type="protein sequence ID" value="KAH9288937.1"/>
    <property type="molecule type" value="Genomic_DNA"/>
</dbReference>
<sequence>LREALQKINMGVQIQNVALLIVVCFASAAGSQVHPDPIDLVPTPLKNYVIGFEKAENIGFGLLPSPEDLALDREKRSFFTGCGDGWIKRVWIDGKGDKQRVENWAFVGGRPLGVALGPNQELIVCELTQGLLNVTKGKVEVLCSEAGGSKFKGIDGVDVSKDGVIYFTDATLGMLIKYNPSTRNSTVLLTDLDYPNGVALSAQEDFLVICETYSRRCPKYWLKGKKSGKVETYAEKLPAYPDNVRLDEEGTFWIGLLGTLTTGRDFMAKYRRLGNTLRSVSGIINPLKTKAIFGPAGILGMKDNAQVIAFFSDSQRTLISGGLKVGDSLYFVSLNESFINRLELL</sequence>
<feature type="domain" description="Strictosidine synthase conserved region" evidence="7">
    <location>
        <begin position="173"/>
        <end position="224"/>
    </location>
</feature>
<comment type="caution">
    <text evidence="8">The sequence shown here is derived from an EMBL/GenBank/DDBJ whole genome shotgun (WGS) entry which is preliminary data.</text>
</comment>
<dbReference type="InterPro" id="IPR018119">
    <property type="entry name" value="Strictosidine_synth_cons-reg"/>
</dbReference>
<keyword evidence="4" id="KW-0926">Vacuole</keyword>
<dbReference type="GO" id="GO:0005773">
    <property type="term" value="C:vacuole"/>
    <property type="evidence" value="ECO:0007669"/>
    <property type="project" value="UniProtKB-SubCell"/>
</dbReference>
<dbReference type="SUPFAM" id="SSF63829">
    <property type="entry name" value="Calcium-dependent phosphotriesterase"/>
    <property type="match status" value="1"/>
</dbReference>